<feature type="transmembrane region" description="Helical" evidence="1">
    <location>
        <begin position="275"/>
        <end position="299"/>
    </location>
</feature>
<evidence type="ECO:0000313" key="3">
    <source>
        <dbReference type="Proteomes" id="UP000569329"/>
    </source>
</evidence>
<keyword evidence="1" id="KW-0812">Transmembrane</keyword>
<sequence length="454" mass="48146">MSTELSASSPEPAPARRAGFAALSADLLVVLGGALLVWRAGVVGQRLLDRGVNIYLDFPPLFASWAPHTGPGTIPAVAVALAVVLGGPVLARRMRWGPLLGITYLASLAWTASLTLVDGWKHGVLTKLAGNKNYLAEIDRVESIPGLLATFTDRILLEPGSWAVHVAGHPPGALVVFVWMERIGLGGFVAGAVLCVLAGATVGIGIATTLRALGEEGTARKILPFTVLMPGAVWVGVSADGLFAGVLTCGVALLAVGSTKRGWRGAPAALAGGLLLGFMLFLSYGLVLAGLLPLVVLVLTRRVRPALVAVVAVVGVVVTFAAHGFWWYEGYQLVHERYYQGIAATRPYGYFAWANLACLVLAVGPAVLAGLRRLAFAPRRMALGARLLTVSTLLCLLAADLSGMSKAEVERIWLPYSLWLVLPCALLPRRHVKWWLAAQAILALLINHLLRTRW</sequence>
<reference evidence="2 3" key="1">
    <citation type="submission" date="2020-07" db="EMBL/GenBank/DDBJ databases">
        <title>Sequencing the genomes of 1000 actinobacteria strains.</title>
        <authorList>
            <person name="Klenk H.-P."/>
        </authorList>
    </citation>
    <scope>NUCLEOTIDE SEQUENCE [LARGE SCALE GENOMIC DNA]</scope>
    <source>
        <strain evidence="2 3">DSM 45975</strain>
    </source>
</reference>
<feature type="transmembrane region" description="Helical" evidence="1">
    <location>
        <begin position="383"/>
        <end position="399"/>
    </location>
</feature>
<keyword evidence="1" id="KW-1133">Transmembrane helix</keyword>
<proteinExistence type="predicted"/>
<feature type="transmembrane region" description="Helical" evidence="1">
    <location>
        <begin position="348"/>
        <end position="371"/>
    </location>
</feature>
<dbReference type="Proteomes" id="UP000569329">
    <property type="component" value="Unassembled WGS sequence"/>
</dbReference>
<feature type="transmembrane region" description="Helical" evidence="1">
    <location>
        <begin position="306"/>
        <end position="328"/>
    </location>
</feature>
<gene>
    <name evidence="2" type="ORF">FHX42_003371</name>
</gene>
<accession>A0A839E2N3</accession>
<comment type="caution">
    <text evidence="2">The sequence shown here is derived from an EMBL/GenBank/DDBJ whole genome shotgun (WGS) entry which is preliminary data.</text>
</comment>
<feature type="transmembrane region" description="Helical" evidence="1">
    <location>
        <begin position="183"/>
        <end position="210"/>
    </location>
</feature>
<protein>
    <recommendedName>
        <fullName evidence="4">Integral membrane protein</fullName>
    </recommendedName>
</protein>
<feature type="transmembrane region" description="Helical" evidence="1">
    <location>
        <begin position="434"/>
        <end position="450"/>
    </location>
</feature>
<dbReference type="RefSeq" id="WP_328796238.1">
    <property type="nucleotide sequence ID" value="NZ_JACGWZ010000004.1"/>
</dbReference>
<evidence type="ECO:0000256" key="1">
    <source>
        <dbReference type="SAM" id="Phobius"/>
    </source>
</evidence>
<organism evidence="2 3">
    <name type="scientific">Halosaccharopolyspora lacisalsi</name>
    <dbReference type="NCBI Taxonomy" id="1000566"/>
    <lineage>
        <taxon>Bacteria</taxon>
        <taxon>Bacillati</taxon>
        <taxon>Actinomycetota</taxon>
        <taxon>Actinomycetes</taxon>
        <taxon>Pseudonocardiales</taxon>
        <taxon>Pseudonocardiaceae</taxon>
        <taxon>Halosaccharopolyspora</taxon>
    </lineage>
</organism>
<feature type="transmembrane region" description="Helical" evidence="1">
    <location>
        <begin position="20"/>
        <end position="38"/>
    </location>
</feature>
<keyword evidence="1" id="KW-0472">Membrane</keyword>
<feature type="transmembrane region" description="Helical" evidence="1">
    <location>
        <begin position="98"/>
        <end position="117"/>
    </location>
</feature>
<dbReference type="AlphaFoldDB" id="A0A839E2N3"/>
<evidence type="ECO:0008006" key="4">
    <source>
        <dbReference type="Google" id="ProtNLM"/>
    </source>
</evidence>
<feature type="transmembrane region" description="Helical" evidence="1">
    <location>
        <begin position="222"/>
        <end position="255"/>
    </location>
</feature>
<keyword evidence="3" id="KW-1185">Reference proteome</keyword>
<name>A0A839E2N3_9PSEU</name>
<feature type="transmembrane region" description="Helical" evidence="1">
    <location>
        <begin position="72"/>
        <end position="91"/>
    </location>
</feature>
<evidence type="ECO:0000313" key="2">
    <source>
        <dbReference type="EMBL" id="MBA8826005.1"/>
    </source>
</evidence>
<dbReference type="EMBL" id="JACGWZ010000004">
    <property type="protein sequence ID" value="MBA8826005.1"/>
    <property type="molecule type" value="Genomic_DNA"/>
</dbReference>